<dbReference type="PANTHER" id="PTHR30176:SF3">
    <property type="entry name" value="FERREDOXIN-TYPE PROTEIN NAPH"/>
    <property type="match status" value="1"/>
</dbReference>
<dbReference type="InterPro" id="IPR017900">
    <property type="entry name" value="4Fe4S_Fe_S_CS"/>
</dbReference>
<dbReference type="Gene3D" id="2.60.40.10">
    <property type="entry name" value="Immunoglobulins"/>
    <property type="match status" value="1"/>
</dbReference>
<keyword evidence="7" id="KW-1133">Transmembrane helix</keyword>
<feature type="domain" description="4Fe-4S ferredoxin-type" evidence="8">
    <location>
        <begin position="250"/>
        <end position="278"/>
    </location>
</feature>
<keyword evidence="10" id="KW-1185">Reference proteome</keyword>
<evidence type="ECO:0000259" key="8">
    <source>
        <dbReference type="PROSITE" id="PS51379"/>
    </source>
</evidence>
<dbReference type="Pfam" id="PF13746">
    <property type="entry name" value="Fer4_18"/>
    <property type="match status" value="1"/>
</dbReference>
<protein>
    <submittedName>
        <fullName evidence="9">Cytochrome c oxidase accessory protein CcoG</fullName>
    </submittedName>
</protein>
<sequence>MSDSQPESLYASREPIFPRRVSGKFRNLKWVIMIVTLGIYYVTPWLRWDRGPQLPDQAVLVDLANRRFFFFWIEIWPHEFYFVAGLLIMAGLGLFLFTSALGRVWCGYACPQTVWTDLYILVERWIEGDRNARLRLHRQKKLDFRKLRLRMTKWVAWFLIGLATGGAWVFYFADAPTLLRDLVTGQAHPVAYTTMLVLTLTTFFFGGFAREQICIYACPWPRIQAAMMDEDTLVVGYREWRGEPRGKGKQREEQGLGDCIDCMACVNVCPVGIDIRDGQQLECITCALCIDACDDMMAKIGKPRGLIDYMALSDEANERAGQAPKSLWKHVFRPRVIMYTSLWSLVGLGLVFALFIRPEIEMTVAPVRNPTFVTLSDGSIRNTYDVRLLNKHGEDRPFRITLNGDPALRVQLEGSPYETVTVPANQTYLQKVYVIAPKGSEAAASERTEFRLWVEDLTTGDRAYNDTVYNGSAN</sequence>
<dbReference type="InterPro" id="IPR051684">
    <property type="entry name" value="Electron_Trans/Redox"/>
</dbReference>
<dbReference type="InterPro" id="IPR013783">
    <property type="entry name" value="Ig-like_fold"/>
</dbReference>
<evidence type="ECO:0000256" key="7">
    <source>
        <dbReference type="SAM" id="Phobius"/>
    </source>
</evidence>
<evidence type="ECO:0000256" key="5">
    <source>
        <dbReference type="ARBA" id="ARBA00023004"/>
    </source>
</evidence>
<dbReference type="PROSITE" id="PS00198">
    <property type="entry name" value="4FE4S_FER_1"/>
    <property type="match status" value="1"/>
</dbReference>
<evidence type="ECO:0000313" key="10">
    <source>
        <dbReference type="Proteomes" id="UP001210720"/>
    </source>
</evidence>
<gene>
    <name evidence="9" type="primary">ccoG</name>
    <name evidence="9" type="ORF">PFY00_15455</name>
</gene>
<evidence type="ECO:0000256" key="3">
    <source>
        <dbReference type="ARBA" id="ARBA00022723"/>
    </source>
</evidence>
<feature type="transmembrane region" description="Helical" evidence="7">
    <location>
        <begin position="336"/>
        <end position="356"/>
    </location>
</feature>
<keyword evidence="5" id="KW-0408">Iron</keyword>
<keyword evidence="7" id="KW-0472">Membrane</keyword>
<evidence type="ECO:0000256" key="6">
    <source>
        <dbReference type="ARBA" id="ARBA00023014"/>
    </source>
</evidence>
<feature type="transmembrane region" description="Helical" evidence="7">
    <location>
        <begin position="80"/>
        <end position="97"/>
    </location>
</feature>
<keyword evidence="4" id="KW-0249">Electron transport</keyword>
<organism evidence="9 10">
    <name type="scientific">Thalassococcus lentus</name>
    <dbReference type="NCBI Taxonomy" id="1210524"/>
    <lineage>
        <taxon>Bacteria</taxon>
        <taxon>Pseudomonadati</taxon>
        <taxon>Pseudomonadota</taxon>
        <taxon>Alphaproteobacteria</taxon>
        <taxon>Rhodobacterales</taxon>
        <taxon>Roseobacteraceae</taxon>
        <taxon>Thalassococcus</taxon>
    </lineage>
</organism>
<dbReference type="Pfam" id="PF12801">
    <property type="entry name" value="Fer4_5"/>
    <property type="match status" value="1"/>
</dbReference>
<evidence type="ECO:0000313" key="9">
    <source>
        <dbReference type="EMBL" id="MDA7426131.1"/>
    </source>
</evidence>
<feature type="transmembrane region" description="Helical" evidence="7">
    <location>
        <begin position="154"/>
        <end position="171"/>
    </location>
</feature>
<dbReference type="InterPro" id="IPR014116">
    <property type="entry name" value="Cyt_c_oxidase_cbb3_FixG"/>
</dbReference>
<dbReference type="EMBL" id="JAQIOY010000007">
    <property type="protein sequence ID" value="MDA7426131.1"/>
    <property type="molecule type" value="Genomic_DNA"/>
</dbReference>
<dbReference type="NCBIfam" id="TIGR02745">
    <property type="entry name" value="ccoG_rdxA_fixG"/>
    <property type="match status" value="1"/>
</dbReference>
<keyword evidence="1" id="KW-0813">Transport</keyword>
<keyword evidence="6" id="KW-0411">Iron-sulfur</keyword>
<dbReference type="PROSITE" id="PS51379">
    <property type="entry name" value="4FE4S_FER_2"/>
    <property type="match status" value="1"/>
</dbReference>
<comment type="caution">
    <text evidence="9">The sequence shown here is derived from an EMBL/GenBank/DDBJ whole genome shotgun (WGS) entry which is preliminary data.</text>
</comment>
<feature type="transmembrane region" description="Helical" evidence="7">
    <location>
        <begin position="191"/>
        <end position="209"/>
    </location>
</feature>
<dbReference type="InterPro" id="IPR032879">
    <property type="entry name" value="FixG_C"/>
</dbReference>
<dbReference type="InterPro" id="IPR009051">
    <property type="entry name" value="Helical_ferredxn"/>
</dbReference>
<dbReference type="Proteomes" id="UP001210720">
    <property type="component" value="Unassembled WGS sequence"/>
</dbReference>
<dbReference type="SUPFAM" id="SSF54862">
    <property type="entry name" value="4Fe-4S ferredoxins"/>
    <property type="match status" value="1"/>
</dbReference>
<keyword evidence="2" id="KW-0004">4Fe-4S</keyword>
<proteinExistence type="predicted"/>
<accession>A0ABT4XW09</accession>
<dbReference type="Gene3D" id="1.10.1060.10">
    <property type="entry name" value="Alpha-helical ferredoxin"/>
    <property type="match status" value="1"/>
</dbReference>
<dbReference type="RefSeq" id="WP_271433486.1">
    <property type="nucleotide sequence ID" value="NZ_JAQIOY010000007.1"/>
</dbReference>
<keyword evidence="3" id="KW-0479">Metal-binding</keyword>
<dbReference type="Pfam" id="PF11614">
    <property type="entry name" value="FixG_C"/>
    <property type="match status" value="1"/>
</dbReference>
<keyword evidence="7" id="KW-0812">Transmembrane</keyword>
<dbReference type="InterPro" id="IPR017896">
    <property type="entry name" value="4Fe4S_Fe-S-bd"/>
</dbReference>
<dbReference type="PANTHER" id="PTHR30176">
    <property type="entry name" value="FERREDOXIN-TYPE PROTEIN NAPH"/>
    <property type="match status" value="1"/>
</dbReference>
<evidence type="ECO:0000256" key="1">
    <source>
        <dbReference type="ARBA" id="ARBA00022448"/>
    </source>
</evidence>
<evidence type="ECO:0000256" key="2">
    <source>
        <dbReference type="ARBA" id="ARBA00022485"/>
    </source>
</evidence>
<reference evidence="9 10" key="1">
    <citation type="submission" date="2023-01" db="EMBL/GenBank/DDBJ databases">
        <title>Thalassococcus onchidii sp. nov., isolated from a marine invertebrate from the South China Sea.</title>
        <authorList>
            <person name="Xu S."/>
            <person name="Liu Z."/>
            <person name="Xu Y."/>
        </authorList>
    </citation>
    <scope>NUCLEOTIDE SEQUENCE [LARGE SCALE GENOMIC DNA]</scope>
    <source>
        <strain evidence="9 10">KCTC 32084</strain>
    </source>
</reference>
<name>A0ABT4XW09_9RHOB</name>
<evidence type="ECO:0000256" key="4">
    <source>
        <dbReference type="ARBA" id="ARBA00022982"/>
    </source>
</evidence>
<feature type="transmembrane region" description="Helical" evidence="7">
    <location>
        <begin position="28"/>
        <end position="46"/>
    </location>
</feature>